<dbReference type="EMBL" id="BARS01049176">
    <property type="protein sequence ID" value="GAG30175.1"/>
    <property type="molecule type" value="Genomic_DNA"/>
</dbReference>
<dbReference type="AlphaFoldDB" id="X0WHL6"/>
<name>X0WHL6_9ZZZZ</name>
<proteinExistence type="predicted"/>
<protein>
    <submittedName>
        <fullName evidence="1">Uncharacterized protein</fullName>
    </submittedName>
</protein>
<gene>
    <name evidence="1" type="ORF">S01H1_73583</name>
</gene>
<sequence>IKNECNHAYKLLDHAECLWCENCVEKLIKKLSKKSKITKEWIRGWAKILEDDSPEGKLLLSEVEELLKQMLKEAGVRVA</sequence>
<feature type="non-terminal residue" evidence="1">
    <location>
        <position position="1"/>
    </location>
</feature>
<reference evidence="1" key="1">
    <citation type="journal article" date="2014" name="Front. Microbiol.">
        <title>High frequency of phylogenetically diverse reductive dehalogenase-homologous genes in deep subseafloor sedimentary metagenomes.</title>
        <authorList>
            <person name="Kawai M."/>
            <person name="Futagami T."/>
            <person name="Toyoda A."/>
            <person name="Takaki Y."/>
            <person name="Nishi S."/>
            <person name="Hori S."/>
            <person name="Arai W."/>
            <person name="Tsubouchi T."/>
            <person name="Morono Y."/>
            <person name="Uchiyama I."/>
            <person name="Ito T."/>
            <person name="Fujiyama A."/>
            <person name="Inagaki F."/>
            <person name="Takami H."/>
        </authorList>
    </citation>
    <scope>NUCLEOTIDE SEQUENCE</scope>
    <source>
        <strain evidence="1">Expedition CK06-06</strain>
    </source>
</reference>
<evidence type="ECO:0000313" key="1">
    <source>
        <dbReference type="EMBL" id="GAG30175.1"/>
    </source>
</evidence>
<comment type="caution">
    <text evidence="1">The sequence shown here is derived from an EMBL/GenBank/DDBJ whole genome shotgun (WGS) entry which is preliminary data.</text>
</comment>
<organism evidence="1">
    <name type="scientific">marine sediment metagenome</name>
    <dbReference type="NCBI Taxonomy" id="412755"/>
    <lineage>
        <taxon>unclassified sequences</taxon>
        <taxon>metagenomes</taxon>
        <taxon>ecological metagenomes</taxon>
    </lineage>
</organism>
<accession>X0WHL6</accession>